<dbReference type="PANTHER" id="PTHR12442">
    <property type="entry name" value="DYNEIN INTERMEDIATE CHAIN"/>
    <property type="match status" value="1"/>
</dbReference>
<protein>
    <recommendedName>
        <fullName evidence="7">Peroxin-7</fullName>
    </recommendedName>
</protein>
<dbReference type="Proteomes" id="UP001189429">
    <property type="component" value="Unassembled WGS sequence"/>
</dbReference>
<evidence type="ECO:0000256" key="2">
    <source>
        <dbReference type="ARBA" id="ARBA00022490"/>
    </source>
</evidence>
<keyword evidence="4" id="KW-0677">Repeat</keyword>
<evidence type="ECO:0000256" key="3">
    <source>
        <dbReference type="ARBA" id="ARBA00022574"/>
    </source>
</evidence>
<keyword evidence="6" id="KW-1185">Reference proteome</keyword>
<dbReference type="InterPro" id="IPR001680">
    <property type="entry name" value="WD40_rpt"/>
</dbReference>
<dbReference type="InterPro" id="IPR015943">
    <property type="entry name" value="WD40/YVTN_repeat-like_dom_sf"/>
</dbReference>
<comment type="caution">
    <text evidence="5">The sequence shown here is derived from an EMBL/GenBank/DDBJ whole genome shotgun (WGS) entry which is preliminary data.</text>
</comment>
<evidence type="ECO:0000313" key="6">
    <source>
        <dbReference type="Proteomes" id="UP001189429"/>
    </source>
</evidence>
<proteinExistence type="predicted"/>
<sequence>MVCVDLTSGFPGYTRKCDGCPTAEPAMSWMPREPPLGMFAFRPDERIRGVFKQETVCGLPLSRIGCVLSTRRLGMPDSTARGVMVYLGIPRPRYKATPNIELGADPLNMRTTPAASSIDDLADDLDQRMAQRAARIADDLLGRMELAAPSVPGPTWRRLPIARAQALAYLYPDQHKPHGAYIRPAAILGARCATGGRRGCKRRAGCSVLVSSALQGPSEVEMGWRWHRRLPLEVPDQGRSCGAAVECFAGALPPPPPLPARGPQQQPRCPARCLRASPAEGAPGEAAHESGSASCDAPAGAVGTQNATNLISASNDGRMCVWSLATLKEPQETIDLKNEMKNRRELSVMCLSFPENETNTPYVGSEDGSLCQVHIHGSKVGVTECYDGHEGPISGIDMHPHQPGLDATFDLALSCSFDWSVKLWTVKQYQAPVLSLDSFEDYVYDAKWHPHHPAVFASVDGEGHVDLWNLNRNTESSIVRCENPNAAFKRVALNKCSWSTDGRRLATGDSQGNLSVYSADRQIAQPRNEDFAQFGERVRQLKPIVPRSREGYGSALSRGVAYGDTRH</sequence>
<dbReference type="InterPro" id="IPR036322">
    <property type="entry name" value="WD40_repeat_dom_sf"/>
</dbReference>
<dbReference type="SMART" id="SM00320">
    <property type="entry name" value="WD40"/>
    <property type="match status" value="4"/>
</dbReference>
<dbReference type="InterPro" id="IPR050687">
    <property type="entry name" value="Dynein_IC"/>
</dbReference>
<evidence type="ECO:0000313" key="5">
    <source>
        <dbReference type="EMBL" id="CAK0811789.1"/>
    </source>
</evidence>
<dbReference type="PANTHER" id="PTHR12442:SF22">
    <property type="entry name" value="CYTOPLASMIC DYNEIN 1 INTERMEDIATE CHAIN-RELATED"/>
    <property type="match status" value="1"/>
</dbReference>
<accession>A0ABN9R0V8</accession>
<keyword evidence="3" id="KW-0853">WD repeat</keyword>
<dbReference type="SUPFAM" id="SSF50978">
    <property type="entry name" value="WD40 repeat-like"/>
    <property type="match status" value="1"/>
</dbReference>
<organism evidence="5 6">
    <name type="scientific">Prorocentrum cordatum</name>
    <dbReference type="NCBI Taxonomy" id="2364126"/>
    <lineage>
        <taxon>Eukaryota</taxon>
        <taxon>Sar</taxon>
        <taxon>Alveolata</taxon>
        <taxon>Dinophyceae</taxon>
        <taxon>Prorocentrales</taxon>
        <taxon>Prorocentraceae</taxon>
        <taxon>Prorocentrum</taxon>
    </lineage>
</organism>
<evidence type="ECO:0000256" key="1">
    <source>
        <dbReference type="ARBA" id="ARBA00004496"/>
    </source>
</evidence>
<dbReference type="Gene3D" id="2.130.10.10">
    <property type="entry name" value="YVTN repeat-like/Quinoprotein amine dehydrogenase"/>
    <property type="match status" value="1"/>
</dbReference>
<reference evidence="5" key="1">
    <citation type="submission" date="2023-10" db="EMBL/GenBank/DDBJ databases">
        <authorList>
            <person name="Chen Y."/>
            <person name="Shah S."/>
            <person name="Dougan E. K."/>
            <person name="Thang M."/>
            <person name="Chan C."/>
        </authorList>
    </citation>
    <scope>NUCLEOTIDE SEQUENCE [LARGE SCALE GENOMIC DNA]</scope>
</reference>
<dbReference type="Pfam" id="PF00400">
    <property type="entry name" value="WD40"/>
    <property type="match status" value="1"/>
</dbReference>
<dbReference type="EMBL" id="CAUYUJ010004980">
    <property type="protein sequence ID" value="CAK0811789.1"/>
    <property type="molecule type" value="Genomic_DNA"/>
</dbReference>
<evidence type="ECO:0000256" key="4">
    <source>
        <dbReference type="ARBA" id="ARBA00022737"/>
    </source>
</evidence>
<keyword evidence="2" id="KW-0963">Cytoplasm</keyword>
<evidence type="ECO:0008006" key="7">
    <source>
        <dbReference type="Google" id="ProtNLM"/>
    </source>
</evidence>
<name>A0ABN9R0V8_9DINO</name>
<comment type="subcellular location">
    <subcellularLocation>
        <location evidence="1">Cytoplasm</location>
    </subcellularLocation>
</comment>
<gene>
    <name evidence="5" type="ORF">PCOR1329_LOCUS16274</name>
</gene>